<evidence type="ECO:0000313" key="2">
    <source>
        <dbReference type="Proteomes" id="UP000324222"/>
    </source>
</evidence>
<dbReference type="EMBL" id="VSRR010009765">
    <property type="protein sequence ID" value="MPC50846.1"/>
    <property type="molecule type" value="Genomic_DNA"/>
</dbReference>
<name>A0A5B7FZ05_PORTR</name>
<accession>A0A5B7FZ05</accession>
<proteinExistence type="predicted"/>
<protein>
    <submittedName>
        <fullName evidence="1">Uncharacterized protein</fullName>
    </submittedName>
</protein>
<comment type="caution">
    <text evidence="1">The sequence shown here is derived from an EMBL/GenBank/DDBJ whole genome shotgun (WGS) entry which is preliminary data.</text>
</comment>
<gene>
    <name evidence="1" type="ORF">E2C01_044680</name>
</gene>
<keyword evidence="2" id="KW-1185">Reference proteome</keyword>
<reference evidence="1 2" key="1">
    <citation type="submission" date="2019-05" db="EMBL/GenBank/DDBJ databases">
        <title>Another draft genome of Portunus trituberculatus and its Hox gene families provides insights of decapod evolution.</title>
        <authorList>
            <person name="Jeong J.-H."/>
            <person name="Song I."/>
            <person name="Kim S."/>
            <person name="Choi T."/>
            <person name="Kim D."/>
            <person name="Ryu S."/>
            <person name="Kim W."/>
        </authorList>
    </citation>
    <scope>NUCLEOTIDE SEQUENCE [LARGE SCALE GENOMIC DNA]</scope>
    <source>
        <tissue evidence="1">Muscle</tissue>
    </source>
</reference>
<dbReference type="AlphaFoldDB" id="A0A5B7FZ05"/>
<organism evidence="1 2">
    <name type="scientific">Portunus trituberculatus</name>
    <name type="common">Swimming crab</name>
    <name type="synonym">Neptunus trituberculatus</name>
    <dbReference type="NCBI Taxonomy" id="210409"/>
    <lineage>
        <taxon>Eukaryota</taxon>
        <taxon>Metazoa</taxon>
        <taxon>Ecdysozoa</taxon>
        <taxon>Arthropoda</taxon>
        <taxon>Crustacea</taxon>
        <taxon>Multicrustacea</taxon>
        <taxon>Malacostraca</taxon>
        <taxon>Eumalacostraca</taxon>
        <taxon>Eucarida</taxon>
        <taxon>Decapoda</taxon>
        <taxon>Pleocyemata</taxon>
        <taxon>Brachyura</taxon>
        <taxon>Eubrachyura</taxon>
        <taxon>Portunoidea</taxon>
        <taxon>Portunidae</taxon>
        <taxon>Portuninae</taxon>
        <taxon>Portunus</taxon>
    </lineage>
</organism>
<dbReference type="Proteomes" id="UP000324222">
    <property type="component" value="Unassembled WGS sequence"/>
</dbReference>
<evidence type="ECO:0000313" key="1">
    <source>
        <dbReference type="EMBL" id="MPC50846.1"/>
    </source>
</evidence>
<sequence length="79" mass="8782">MAQSGVHRRARCGFEGCFSSHLYQMETCMGEEVFFPSVRLISPTWSYIVCDCDAETCQPEGRRTLRGMVAGKGGMLRVG</sequence>